<dbReference type="Proteomes" id="UP001274896">
    <property type="component" value="Unassembled WGS sequence"/>
</dbReference>
<comment type="subcellular location">
    <subcellularLocation>
        <location evidence="1">Cytoplasm</location>
        <location evidence="1">Cytoskeleton</location>
    </subcellularLocation>
</comment>
<dbReference type="GO" id="GO:0016324">
    <property type="term" value="C:apical plasma membrane"/>
    <property type="evidence" value="ECO:0007669"/>
    <property type="project" value="TreeGrafter"/>
</dbReference>
<evidence type="ECO:0000256" key="9">
    <source>
        <dbReference type="PROSITE-ProRule" id="PRU00637"/>
    </source>
</evidence>
<evidence type="ECO:0000256" key="3">
    <source>
        <dbReference type="ARBA" id="ARBA00022473"/>
    </source>
</evidence>
<sequence>MDAVDHHHHHHLGLESGFSVRDHRLLSDSDRSVAQNGRGADGNAGEAWRLVCVSLHGGAPWGFTLRGGREHREPFVITKVEEGSKAAGVRLQVGDELVNINEVPLSGYRQEAICLVKGSHKTLTLVVKRKNEPMSRPHSWHSTKFNENQSDTAKTQSTPSPSWQTRYDASSFSSDLPTGWDQPNLRRVSDQFSSLGSMDSLEHGSYPYPPGRLSPSKSNGNSVEHLVGGKRDSAYSSFSTSSGTPDYTLSRSNAASTENMLYKVNQWDSGSRPSNGRHSQSLSEGVRQDDRIGYLQPPSVSSGRESPRTEEQPGYRHSASGRSSIAPVWHVPDMKKAMAPSPPPPAPPTRSDSFVVTKIHEKGMVSSHPENHGIHTQSKIQGKGLKAATEVSESNQRIYHATESGLETCQNYNLQPKSGMINSYVAGDGYSQQTPLPNSNRKYSPSNTDQSYTHFAYHKRQYSDESNFHVPPRTPSTGKSQSCYSSMQELPTNSHASLYSQNQIRRHVASLPSTAIDQNPDSQTSNRYYCVTSRQPSQGGSQASLLQVEDRNANSVMEITQSGGDRTSVSSQGQLKDRYTTSQVLQHPNNKDSNGYYRQVDSQHRVYTAVNKSAFDDASTKALEVRGPQKQSTVTNSDSHFIKQGKISESYRLGESSKAHFPSKIEITLCPQKTPLLHSLSQDSSRIIDVQSEMGSGDGQQEFVDPENGRQVRRSDRFATTLRNEIQMRRAQLQKSRSAAVLSGTADPVEEPSVWKSTDISLRSTDGSFTSAYKDHLKEAQARVLKATSFRRRDLEPVLLEHPGAEVLSTSRKDTPSLPSVSEVPTSKPALGTSHVPRICGRKRFSVEKKVRSYSEPEKINEVGVDEELTPQDNEASFVNRRNVFEASGKPAYRKPMLKPNLQISEDSRLDKPGELPQSGRNDATKKDSESKAIDNGPNFSQRLGTFAEYEATWNTQRKADPRTSGRYRSADNILDSAVDECHKPSYFHERSRSSPSEDFYGQNIPVQGRKSAEYCPPERKLSDHDNSTSSQNATLSLSVKSSCCFFMPNRAGINTLKYLYIFSLRLSDGGYKGLLPKPRQEPASLLTGGELESNFSDTTRKSPPNPAGPSQHFLDHRSIVTSPSSNAKNKGSNCLRPPPTRLDKYKCPEVTAPVNTSQGGTSVSQSPIKEIVSKDTPVHAPVSWKDPEHSQGPKREEESQPETIPLSPPPHPEPPAHLTPPTMEGQRSPSPHFAPQRLTDKPPVSVSQQDEATGRMDKATDDSSTVKKVPIKIVHSESSTEKENRQYLHPSTESSLNSQPPVLSLSSLGAPELSSSPFCTYTRQREQENEAMGPQKEQEFHADVTGPQEPQNGPCVDHSTNGVFLGSLGASSHSEEDEKREVLARDIMDKDKSLADILDQSKRRTTMDLMEGIFPEGEQLVEEAHQRRRAAPKLTQTSRSSEERREEDSMVAAAAALVTSSAYYSTSAPKAELLIKMKDMQEQIVELESEEELEEDNDTELANKKHELIESLSKKLKVLREARESLQEDMQDNNALGEEVEAIVQAVCKSNELEKFRMFVGDLDKVVSLLLSLSGRLARVENALNTLEEDAPLEERRTLMEKRKLLIRQHEDAKELKDNLDRRERVVYDILASYLQEESLADYEHFVKMKSALIIEQRKLEDKIKLGEEQLNCLMDSLPPDQRSFC</sequence>
<comment type="caution">
    <text evidence="15">The sequence shown here is derived from an EMBL/GenBank/DDBJ whole genome shotgun (WGS) entry which is preliminary data.</text>
</comment>
<dbReference type="PROSITE" id="PS50106">
    <property type="entry name" value="PDZ"/>
    <property type="match status" value="1"/>
</dbReference>
<feature type="compositionally biased region" description="Polar residues" evidence="11">
    <location>
        <begin position="266"/>
        <end position="283"/>
    </location>
</feature>
<feature type="region of interest" description="Disordered" evidence="11">
    <location>
        <begin position="425"/>
        <end position="450"/>
    </location>
</feature>
<feature type="coiled-coil region" evidence="10">
    <location>
        <begin position="1471"/>
        <end position="1540"/>
    </location>
</feature>
<comment type="similarity">
    <text evidence="2">Belongs to the shroom family.</text>
</comment>
<dbReference type="GO" id="GO:0005912">
    <property type="term" value="C:adherens junction"/>
    <property type="evidence" value="ECO:0007669"/>
    <property type="project" value="TreeGrafter"/>
</dbReference>
<keyword evidence="4" id="KW-0963">Cytoplasm</keyword>
<evidence type="ECO:0000259" key="13">
    <source>
        <dbReference type="PROSITE" id="PS51306"/>
    </source>
</evidence>
<dbReference type="InterPro" id="IPR014799">
    <property type="entry name" value="ASD2_dom"/>
</dbReference>
<dbReference type="Pfam" id="PF00595">
    <property type="entry name" value="PDZ"/>
    <property type="match status" value="1"/>
</dbReference>
<feature type="region of interest" description="Disordered" evidence="11">
    <location>
        <begin position="808"/>
        <end position="835"/>
    </location>
</feature>
<keyword evidence="6" id="KW-0493">Microtubule</keyword>
<name>A0AAE0RLA0_9TELE</name>
<dbReference type="PROSITE" id="PS51306">
    <property type="entry name" value="ASD1"/>
    <property type="match status" value="1"/>
</dbReference>
<dbReference type="GO" id="GO:0007015">
    <property type="term" value="P:actin filament organization"/>
    <property type="evidence" value="ECO:0007669"/>
    <property type="project" value="TreeGrafter"/>
</dbReference>
<evidence type="ECO:0000256" key="10">
    <source>
        <dbReference type="SAM" id="Coils"/>
    </source>
</evidence>
<feature type="region of interest" description="Disordered" evidence="11">
    <location>
        <begin position="232"/>
        <end position="251"/>
    </location>
</feature>
<evidence type="ECO:0000256" key="4">
    <source>
        <dbReference type="ARBA" id="ARBA00022490"/>
    </source>
</evidence>
<evidence type="ECO:0000259" key="12">
    <source>
        <dbReference type="PROSITE" id="PS50106"/>
    </source>
</evidence>
<evidence type="ECO:0000256" key="8">
    <source>
        <dbReference type="ARBA" id="ARBA00023212"/>
    </source>
</evidence>
<dbReference type="InterPro" id="IPR014800">
    <property type="entry name" value="ASD1_dom"/>
</dbReference>
<reference evidence="15" key="1">
    <citation type="submission" date="2023-06" db="EMBL/GenBank/DDBJ databases">
        <title>Male Hemibagrus guttatus genome.</title>
        <authorList>
            <person name="Bian C."/>
        </authorList>
    </citation>
    <scope>NUCLEOTIDE SEQUENCE</scope>
    <source>
        <strain evidence="15">Male_cb2023</strain>
        <tissue evidence="15">Muscle</tissue>
    </source>
</reference>
<feature type="region of interest" description="Disordered" evidence="11">
    <location>
        <begin position="266"/>
        <end position="325"/>
    </location>
</feature>
<dbReference type="EMBL" id="JAUCMX010000001">
    <property type="protein sequence ID" value="KAK3557396.1"/>
    <property type="molecule type" value="Genomic_DNA"/>
</dbReference>
<feature type="compositionally biased region" description="Polar residues" evidence="11">
    <location>
        <begin position="140"/>
        <end position="176"/>
    </location>
</feature>
<protein>
    <recommendedName>
        <fullName evidence="17">Protein Shroom2</fullName>
    </recommendedName>
</protein>
<feature type="compositionally biased region" description="Basic and acidic residues" evidence="11">
    <location>
        <begin position="1253"/>
        <end position="1266"/>
    </location>
</feature>
<feature type="region of interest" description="Disordered" evidence="11">
    <location>
        <begin position="1081"/>
        <end position="1147"/>
    </location>
</feature>
<accession>A0AAE0RLA0</accession>
<keyword evidence="7 9" id="KW-0009">Actin-binding</keyword>
<feature type="domain" description="PDZ" evidence="12">
    <location>
        <begin position="50"/>
        <end position="131"/>
    </location>
</feature>
<dbReference type="GO" id="GO:0005874">
    <property type="term" value="C:microtubule"/>
    <property type="evidence" value="ECO:0007669"/>
    <property type="project" value="UniProtKB-KW"/>
</dbReference>
<feature type="compositionally biased region" description="Polar residues" evidence="11">
    <location>
        <begin position="1120"/>
        <end position="1133"/>
    </location>
</feature>
<keyword evidence="10" id="KW-0175">Coiled coil</keyword>
<gene>
    <name evidence="15" type="ORF">QTP70_026671</name>
</gene>
<evidence type="ECO:0000259" key="14">
    <source>
        <dbReference type="PROSITE" id="PS51307"/>
    </source>
</evidence>
<dbReference type="SMART" id="SM00228">
    <property type="entry name" value="PDZ"/>
    <property type="match status" value="1"/>
</dbReference>
<evidence type="ECO:0000256" key="11">
    <source>
        <dbReference type="SAM" id="MobiDB-lite"/>
    </source>
</evidence>
<feature type="compositionally biased region" description="Polar residues" evidence="11">
    <location>
        <begin position="475"/>
        <end position="485"/>
    </location>
</feature>
<dbReference type="InterPro" id="IPR001478">
    <property type="entry name" value="PDZ"/>
</dbReference>
<keyword evidence="8" id="KW-0206">Cytoskeleton</keyword>
<feature type="compositionally biased region" description="Basic and acidic residues" evidence="11">
    <location>
        <begin position="305"/>
        <end position="314"/>
    </location>
</feature>
<dbReference type="FunFam" id="2.30.42.10:FF:000100">
    <property type="entry name" value="Shroom family member 2"/>
    <property type="match status" value="1"/>
</dbReference>
<dbReference type="InterPro" id="IPR036034">
    <property type="entry name" value="PDZ_sf"/>
</dbReference>
<keyword evidence="16" id="KW-1185">Reference proteome</keyword>
<evidence type="ECO:0000256" key="7">
    <source>
        <dbReference type="ARBA" id="ARBA00023203"/>
    </source>
</evidence>
<evidence type="ECO:0000256" key="1">
    <source>
        <dbReference type="ARBA" id="ARBA00004245"/>
    </source>
</evidence>
<feature type="compositionally biased region" description="Pro residues" evidence="11">
    <location>
        <begin position="1207"/>
        <end position="1219"/>
    </location>
</feature>
<feature type="compositionally biased region" description="Basic and acidic residues" evidence="11">
    <location>
        <begin position="1275"/>
        <end position="1287"/>
    </location>
</feature>
<dbReference type="PROSITE" id="PS51307">
    <property type="entry name" value="ASD2"/>
    <property type="match status" value="1"/>
</dbReference>
<dbReference type="GO" id="GO:0030864">
    <property type="term" value="C:cortical actin cytoskeleton"/>
    <property type="evidence" value="ECO:0007669"/>
    <property type="project" value="TreeGrafter"/>
</dbReference>
<dbReference type="GO" id="GO:0051015">
    <property type="term" value="F:actin filament binding"/>
    <property type="evidence" value="ECO:0007669"/>
    <property type="project" value="InterPro"/>
</dbReference>
<dbReference type="Gene3D" id="2.30.42.10">
    <property type="match status" value="1"/>
</dbReference>
<feature type="compositionally biased region" description="Basic and acidic residues" evidence="11">
    <location>
        <begin position="1186"/>
        <end position="1199"/>
    </location>
</feature>
<keyword evidence="5" id="KW-0597">Phosphoprotein</keyword>
<feature type="compositionally biased region" description="Basic and acidic residues" evidence="11">
    <location>
        <begin position="923"/>
        <end position="933"/>
    </location>
</feature>
<feature type="domain" description="ASD1" evidence="13">
    <location>
        <begin position="777"/>
        <end position="864"/>
    </location>
</feature>
<evidence type="ECO:0000313" key="15">
    <source>
        <dbReference type="EMBL" id="KAK3557396.1"/>
    </source>
</evidence>
<feature type="domain" description="ASD2" evidence="14">
    <location>
        <begin position="1382"/>
        <end position="1680"/>
    </location>
</feature>
<evidence type="ECO:0000256" key="2">
    <source>
        <dbReference type="ARBA" id="ARBA00006469"/>
    </source>
</evidence>
<keyword evidence="3" id="KW-0217">Developmental protein</keyword>
<evidence type="ECO:0000256" key="6">
    <source>
        <dbReference type="ARBA" id="ARBA00022701"/>
    </source>
</evidence>
<feature type="compositionally biased region" description="Polar residues" evidence="11">
    <location>
        <begin position="1290"/>
        <end position="1323"/>
    </location>
</feature>
<evidence type="ECO:0000313" key="16">
    <source>
        <dbReference type="Proteomes" id="UP001274896"/>
    </source>
</evidence>
<evidence type="ECO:0000256" key="5">
    <source>
        <dbReference type="ARBA" id="ARBA00022553"/>
    </source>
</evidence>
<feature type="compositionally biased region" description="Polar residues" evidence="11">
    <location>
        <begin position="430"/>
        <end position="450"/>
    </location>
</feature>
<feature type="region of interest" description="Disordered" evidence="11">
    <location>
        <begin position="129"/>
        <end position="227"/>
    </location>
</feature>
<evidence type="ECO:0008006" key="17">
    <source>
        <dbReference type="Google" id="ProtNLM"/>
    </source>
</evidence>
<feature type="region of interest" description="Disordered" evidence="11">
    <location>
        <begin position="1425"/>
        <end position="1449"/>
    </location>
</feature>
<feature type="coiled-coil region" evidence="10">
    <location>
        <begin position="1571"/>
        <end position="1624"/>
    </location>
</feature>
<proteinExistence type="inferred from homology"/>
<dbReference type="CDD" id="cd06750">
    <property type="entry name" value="PDZ_shroom2_3_4-like"/>
    <property type="match status" value="1"/>
</dbReference>
<feature type="compositionally biased region" description="Basic and acidic residues" evidence="11">
    <location>
        <begin position="1011"/>
        <end position="1027"/>
    </location>
</feature>
<feature type="region of interest" description="Disordered" evidence="11">
    <location>
        <begin position="464"/>
        <end position="485"/>
    </location>
</feature>
<dbReference type="InterPro" id="IPR027685">
    <property type="entry name" value="Shroom_fam"/>
</dbReference>
<dbReference type="Pfam" id="PF08688">
    <property type="entry name" value="ASD1"/>
    <property type="match status" value="1"/>
</dbReference>
<dbReference type="Gene3D" id="6.10.250.3120">
    <property type="match status" value="1"/>
</dbReference>
<organism evidence="15 16">
    <name type="scientific">Hemibagrus guttatus</name>
    <dbReference type="NCBI Taxonomy" id="175788"/>
    <lineage>
        <taxon>Eukaryota</taxon>
        <taxon>Metazoa</taxon>
        <taxon>Chordata</taxon>
        <taxon>Craniata</taxon>
        <taxon>Vertebrata</taxon>
        <taxon>Euteleostomi</taxon>
        <taxon>Actinopterygii</taxon>
        <taxon>Neopterygii</taxon>
        <taxon>Teleostei</taxon>
        <taxon>Ostariophysi</taxon>
        <taxon>Siluriformes</taxon>
        <taxon>Bagridae</taxon>
        <taxon>Hemibagrus</taxon>
    </lineage>
</organism>
<feature type="region of interest" description="Disordered" evidence="11">
    <location>
        <begin position="987"/>
        <end position="1032"/>
    </location>
</feature>
<dbReference type="GO" id="GO:0043296">
    <property type="term" value="C:apical junction complex"/>
    <property type="evidence" value="ECO:0007669"/>
    <property type="project" value="TreeGrafter"/>
</dbReference>
<feature type="region of interest" description="Disordered" evidence="11">
    <location>
        <begin position="1173"/>
        <end position="1381"/>
    </location>
</feature>
<dbReference type="Pfam" id="PF08687">
    <property type="entry name" value="ASD2"/>
    <property type="match status" value="1"/>
</dbReference>
<feature type="region of interest" description="Disordered" evidence="11">
    <location>
        <begin position="365"/>
        <end position="391"/>
    </location>
</feature>
<dbReference type="SUPFAM" id="SSF50156">
    <property type="entry name" value="PDZ domain-like"/>
    <property type="match status" value="1"/>
</dbReference>
<feature type="region of interest" description="Disordered" evidence="11">
    <location>
        <begin position="890"/>
        <end position="942"/>
    </location>
</feature>
<dbReference type="PANTHER" id="PTHR15012:SF8">
    <property type="entry name" value="PROTEIN SHROOM2"/>
    <property type="match status" value="1"/>
</dbReference>
<dbReference type="PANTHER" id="PTHR15012">
    <property type="entry name" value="APICAL PROTEIN/SHROOM-RELATED"/>
    <property type="match status" value="1"/>
</dbReference>